<organism evidence="2 3">
    <name type="scientific">Cardiocondyla obscurior</name>
    <dbReference type="NCBI Taxonomy" id="286306"/>
    <lineage>
        <taxon>Eukaryota</taxon>
        <taxon>Metazoa</taxon>
        <taxon>Ecdysozoa</taxon>
        <taxon>Arthropoda</taxon>
        <taxon>Hexapoda</taxon>
        <taxon>Insecta</taxon>
        <taxon>Pterygota</taxon>
        <taxon>Neoptera</taxon>
        <taxon>Endopterygota</taxon>
        <taxon>Hymenoptera</taxon>
        <taxon>Apocrita</taxon>
        <taxon>Aculeata</taxon>
        <taxon>Formicoidea</taxon>
        <taxon>Formicidae</taxon>
        <taxon>Myrmicinae</taxon>
        <taxon>Cardiocondyla</taxon>
    </lineage>
</organism>
<name>A0AAW2ESK7_9HYME</name>
<dbReference type="Proteomes" id="UP001430953">
    <property type="component" value="Unassembled WGS sequence"/>
</dbReference>
<dbReference type="EMBL" id="JADYXP020000017">
    <property type="protein sequence ID" value="KAL0106753.1"/>
    <property type="molecule type" value="Genomic_DNA"/>
</dbReference>
<gene>
    <name evidence="2" type="ORF">PUN28_015359</name>
</gene>
<proteinExistence type="predicted"/>
<accession>A0AAW2ESK7</accession>
<reference evidence="2 3" key="1">
    <citation type="submission" date="2023-03" db="EMBL/GenBank/DDBJ databases">
        <title>High recombination rates correlate with genetic variation in Cardiocondyla obscurior ants.</title>
        <authorList>
            <person name="Errbii M."/>
        </authorList>
    </citation>
    <scope>NUCLEOTIDE SEQUENCE [LARGE SCALE GENOMIC DNA]</scope>
    <source>
        <strain evidence="2">Alpha-2009</strain>
        <tissue evidence="2">Whole body</tissue>
    </source>
</reference>
<comment type="caution">
    <text evidence="2">The sequence shown here is derived from an EMBL/GenBank/DDBJ whole genome shotgun (WGS) entry which is preliminary data.</text>
</comment>
<feature type="region of interest" description="Disordered" evidence="1">
    <location>
        <begin position="27"/>
        <end position="78"/>
    </location>
</feature>
<keyword evidence="3" id="KW-1185">Reference proteome</keyword>
<evidence type="ECO:0000256" key="1">
    <source>
        <dbReference type="SAM" id="MobiDB-lite"/>
    </source>
</evidence>
<feature type="compositionally biased region" description="Basic residues" evidence="1">
    <location>
        <begin position="43"/>
        <end position="72"/>
    </location>
</feature>
<evidence type="ECO:0000313" key="3">
    <source>
        <dbReference type="Proteomes" id="UP001430953"/>
    </source>
</evidence>
<sequence>MNKITFRRSSPERSMRNVSLIDFRLPRGSHEINNSRPAPSVARTKKGRARERKRERRRRKTRKKREKKRKKGNWILREKTAPFFRARAFAPHSRPRFSRSLTHKN</sequence>
<evidence type="ECO:0000313" key="2">
    <source>
        <dbReference type="EMBL" id="KAL0106753.1"/>
    </source>
</evidence>
<protein>
    <submittedName>
        <fullName evidence="2">Uncharacterized protein</fullName>
    </submittedName>
</protein>
<dbReference type="AlphaFoldDB" id="A0AAW2ESK7"/>